<feature type="domain" description="Inositol polyphosphate-related phosphatase" evidence="1">
    <location>
        <begin position="177"/>
        <end position="520"/>
    </location>
</feature>
<protein>
    <submittedName>
        <fullName evidence="2">Endonuclease/Exonuclease/phosphatase family protein</fullName>
    </submittedName>
</protein>
<proteinExistence type="predicted"/>
<accession>A0A1J4L3Q5</accession>
<dbReference type="RefSeq" id="XP_068369718.1">
    <property type="nucleotide sequence ID" value="XM_068513955.1"/>
</dbReference>
<reference evidence="2" key="1">
    <citation type="submission" date="2016-10" db="EMBL/GenBank/DDBJ databases">
        <authorList>
            <person name="Benchimol M."/>
            <person name="Almeida L.G."/>
            <person name="Vasconcelos A.T."/>
            <person name="Perreira-Neves A."/>
            <person name="Rosa I.A."/>
            <person name="Tasca T."/>
            <person name="Bogo M.R."/>
            <person name="de Souza W."/>
        </authorList>
    </citation>
    <scope>NUCLEOTIDE SEQUENCE [LARGE SCALE GENOMIC DNA]</scope>
    <source>
        <strain evidence="2">K</strain>
    </source>
</reference>
<sequence>MQAALQESKIWIKRDALLSHNNKPVQIRIHIFNYSIINSFLSIEDAPNSFCFIPISPEIGVSFTYDTNYVLYLQFTKYENIILSLTFNTSRDLEVLVSHLCKSGLLLGKTVNQDKFRQQNINFLKKIKSPDPIKPPITPVNSGSSTALSPIILDPEAQTYWETNIFQENTQFYIKGDPIKISFLTWNVASGEPDSTVIPYLNRIFSVPASSTDIVIIALEEIDMSMKSVVTGNTRASNNWKEYIEKVNIKNSYKMINCESLGGVFCAALVKNNMADLLSNNTITTKKLGANGMLANKAAVILKFTIGKLTGQLEKFNTSICVITCHLAPHEQNLEQRNSQWHEIVSDLEPFDYVVCMGDLNYRISLNYEACVDLINKKNISELLSKDQLLVVRTTDNVIGKFIEPEIKFYPTFKFDPHCDRYDTSQKHRVPSWTDRILIKTAESTSRIGLEDLLYFETDVVHHFMKETGLLETDCFTLIRPDVYNYPVEPSCICYRSLKSSFSDHRPVHGAFKFIIPVVDNQRKQDLSEIIVAKYDELKKLSIPKLDYVRNEENKILLVNKSLVWAQWRISKKPSNVEITPSKGLLTAAEKIALEIKCISGEIGENDSFEVFVDLGDMLCVKIKE</sequence>
<dbReference type="VEuPathDB" id="TrichDB:TRFO_41736"/>
<comment type="caution">
    <text evidence="2">The sequence shown here is derived from an EMBL/GenBank/DDBJ whole genome shotgun (WGS) entry which is preliminary data.</text>
</comment>
<keyword evidence="2" id="KW-0255">Endonuclease</keyword>
<name>A0A1J4L3Q5_9EUKA</name>
<dbReference type="Pfam" id="PF22669">
    <property type="entry name" value="Exo_endo_phos2"/>
    <property type="match status" value="1"/>
</dbReference>
<dbReference type="Gene3D" id="3.60.10.10">
    <property type="entry name" value="Endonuclease/exonuclease/phosphatase"/>
    <property type="match status" value="1"/>
</dbReference>
<keyword evidence="2" id="KW-0540">Nuclease</keyword>
<dbReference type="PANTHER" id="PTHR11200:SF300">
    <property type="entry name" value="TYPE II INOSITOL 1,4,5-TRISPHOSPHATE 5-PHOSPHATASE"/>
    <property type="match status" value="1"/>
</dbReference>
<dbReference type="InterPro" id="IPR036691">
    <property type="entry name" value="Endo/exonu/phosph_ase_sf"/>
</dbReference>
<gene>
    <name evidence="2" type="ORF">TRFO_41736</name>
</gene>
<dbReference type="InterPro" id="IPR000300">
    <property type="entry name" value="IPPc"/>
</dbReference>
<keyword evidence="3" id="KW-1185">Reference proteome</keyword>
<dbReference type="GO" id="GO:0004527">
    <property type="term" value="F:exonuclease activity"/>
    <property type="evidence" value="ECO:0007669"/>
    <property type="project" value="UniProtKB-KW"/>
</dbReference>
<dbReference type="GeneID" id="94848659"/>
<evidence type="ECO:0000313" key="3">
    <source>
        <dbReference type="Proteomes" id="UP000179807"/>
    </source>
</evidence>
<dbReference type="AlphaFoldDB" id="A0A1J4L3Q5"/>
<dbReference type="GO" id="GO:0046856">
    <property type="term" value="P:phosphatidylinositol dephosphorylation"/>
    <property type="evidence" value="ECO:0007669"/>
    <property type="project" value="InterPro"/>
</dbReference>
<organism evidence="2 3">
    <name type="scientific">Tritrichomonas foetus</name>
    <dbReference type="NCBI Taxonomy" id="1144522"/>
    <lineage>
        <taxon>Eukaryota</taxon>
        <taxon>Metamonada</taxon>
        <taxon>Parabasalia</taxon>
        <taxon>Tritrichomonadida</taxon>
        <taxon>Tritrichomonadidae</taxon>
        <taxon>Tritrichomonas</taxon>
    </lineage>
</organism>
<dbReference type="OrthoDB" id="405996at2759"/>
<dbReference type="Proteomes" id="UP000179807">
    <property type="component" value="Unassembled WGS sequence"/>
</dbReference>
<dbReference type="GO" id="GO:0004439">
    <property type="term" value="F:phosphatidylinositol-4,5-bisphosphate 5-phosphatase activity"/>
    <property type="evidence" value="ECO:0007669"/>
    <property type="project" value="TreeGrafter"/>
</dbReference>
<keyword evidence="2" id="KW-0378">Hydrolase</keyword>
<dbReference type="InterPro" id="IPR046985">
    <property type="entry name" value="IP5"/>
</dbReference>
<evidence type="ECO:0000259" key="1">
    <source>
        <dbReference type="SMART" id="SM00128"/>
    </source>
</evidence>
<dbReference type="SMART" id="SM00128">
    <property type="entry name" value="IPPc"/>
    <property type="match status" value="1"/>
</dbReference>
<dbReference type="EMBL" id="MLAK01000098">
    <property type="protein sequence ID" value="OHT16582.1"/>
    <property type="molecule type" value="Genomic_DNA"/>
</dbReference>
<dbReference type="PANTHER" id="PTHR11200">
    <property type="entry name" value="INOSITOL 5-PHOSPHATASE"/>
    <property type="match status" value="1"/>
</dbReference>
<evidence type="ECO:0000313" key="2">
    <source>
        <dbReference type="EMBL" id="OHT16582.1"/>
    </source>
</evidence>
<dbReference type="GO" id="GO:0004519">
    <property type="term" value="F:endonuclease activity"/>
    <property type="evidence" value="ECO:0007669"/>
    <property type="project" value="UniProtKB-KW"/>
</dbReference>
<dbReference type="SUPFAM" id="SSF56219">
    <property type="entry name" value="DNase I-like"/>
    <property type="match status" value="1"/>
</dbReference>